<feature type="coiled-coil region" evidence="1">
    <location>
        <begin position="36"/>
        <end position="63"/>
    </location>
</feature>
<keyword evidence="1" id="KW-0175">Coiled coil</keyword>
<dbReference type="AlphaFoldDB" id="A0A6A5X839"/>
<organism evidence="2 3">
    <name type="scientific">Aaosphaeria arxii CBS 175.79</name>
    <dbReference type="NCBI Taxonomy" id="1450172"/>
    <lineage>
        <taxon>Eukaryota</taxon>
        <taxon>Fungi</taxon>
        <taxon>Dikarya</taxon>
        <taxon>Ascomycota</taxon>
        <taxon>Pezizomycotina</taxon>
        <taxon>Dothideomycetes</taxon>
        <taxon>Pleosporomycetidae</taxon>
        <taxon>Pleosporales</taxon>
        <taxon>Pleosporales incertae sedis</taxon>
        <taxon>Aaosphaeria</taxon>
    </lineage>
</organism>
<evidence type="ECO:0000313" key="2">
    <source>
        <dbReference type="EMBL" id="KAF2008977.1"/>
    </source>
</evidence>
<proteinExistence type="predicted"/>
<evidence type="ECO:0000313" key="3">
    <source>
        <dbReference type="Proteomes" id="UP000799778"/>
    </source>
</evidence>
<dbReference type="SUPFAM" id="SSF48403">
    <property type="entry name" value="Ankyrin repeat"/>
    <property type="match status" value="1"/>
</dbReference>
<gene>
    <name evidence="2" type="ORF">BU24DRAFT_380969</name>
</gene>
<evidence type="ECO:0000256" key="1">
    <source>
        <dbReference type="SAM" id="Coils"/>
    </source>
</evidence>
<dbReference type="OrthoDB" id="1577640at2759"/>
<sequence length="703" mass="79477">MAEIAGTVVGIISLGIQLCRGITWYIDSVKHADTRRSEISIQVEELENILEKLDAVVGKAQANEHLQQTSRSAITTCANAIERIKASIGPVHLEEGSKLPIQARKFRIRLSHPFKQSEISHCKEMLHNIQQNLQSALSAVQIEQAQLNQIQLLRQSNSNRKALHERLDLMAYQHKKNVQALDTKLTIQDSGVKEGFLLVESSIQDLRKSVFPVAEGIPSILETLVTLASDVNRLSTSIEARSPAMVSMSTIGRDVSEIRSLTKHVRAASSKGSRAISSYHSCDCKHHKKSYSYSLWPFELWKSLTRKHRIDCPHSIYEDATTQLGIQLNLCSLMLKRKVQISVFFSQSMRGPGVSSNLRCHRIVTSGSPAFKLVFDFLNESISGPNSYKDMTDELFKLFQLREASPHDRLEDGMTLLHYFCFWGKICDDERSPSNWLGVVDYLLKVLGDGALEKDISGRNCVEYLHQKQSIHNDILVKLLDYGIPAVLSMKETRRVLCMYKKVPLYQYSDTVDYPETIAAILSRSESGLQELIDKDQGLIDVVDDFETTMYELATNLGWRQGCEVLRRNNVSISRRSFLLWNATLLELAVISNDLETLRFWLEIRDTATSEELQYIGGLEGAWNLALTRQNSEVNVKELLSALVSQRTLLCELAEYHLPEEASTLPQDRLLDASAIEVWEALCKYGINPKPSLRPSKRSVYHI</sequence>
<dbReference type="RefSeq" id="XP_033377316.1">
    <property type="nucleotide sequence ID" value="XM_033524732.1"/>
</dbReference>
<keyword evidence="3" id="KW-1185">Reference proteome</keyword>
<dbReference type="GeneID" id="54282129"/>
<feature type="non-terminal residue" evidence="2">
    <location>
        <position position="703"/>
    </location>
</feature>
<reference evidence="2" key="1">
    <citation type="journal article" date="2020" name="Stud. Mycol.">
        <title>101 Dothideomycetes genomes: a test case for predicting lifestyles and emergence of pathogens.</title>
        <authorList>
            <person name="Haridas S."/>
            <person name="Albert R."/>
            <person name="Binder M."/>
            <person name="Bloem J."/>
            <person name="Labutti K."/>
            <person name="Salamov A."/>
            <person name="Andreopoulos B."/>
            <person name="Baker S."/>
            <person name="Barry K."/>
            <person name="Bills G."/>
            <person name="Bluhm B."/>
            <person name="Cannon C."/>
            <person name="Castanera R."/>
            <person name="Culley D."/>
            <person name="Daum C."/>
            <person name="Ezra D."/>
            <person name="Gonzalez J."/>
            <person name="Henrissat B."/>
            <person name="Kuo A."/>
            <person name="Liang C."/>
            <person name="Lipzen A."/>
            <person name="Lutzoni F."/>
            <person name="Magnuson J."/>
            <person name="Mondo S."/>
            <person name="Nolan M."/>
            <person name="Ohm R."/>
            <person name="Pangilinan J."/>
            <person name="Park H.-J."/>
            <person name="Ramirez L."/>
            <person name="Alfaro M."/>
            <person name="Sun H."/>
            <person name="Tritt A."/>
            <person name="Yoshinaga Y."/>
            <person name="Zwiers L.-H."/>
            <person name="Turgeon B."/>
            <person name="Goodwin S."/>
            <person name="Spatafora J."/>
            <person name="Crous P."/>
            <person name="Grigoriev I."/>
        </authorList>
    </citation>
    <scope>NUCLEOTIDE SEQUENCE</scope>
    <source>
        <strain evidence="2">CBS 175.79</strain>
    </source>
</reference>
<name>A0A6A5X839_9PLEO</name>
<evidence type="ECO:0008006" key="4">
    <source>
        <dbReference type="Google" id="ProtNLM"/>
    </source>
</evidence>
<accession>A0A6A5X839</accession>
<dbReference type="Proteomes" id="UP000799778">
    <property type="component" value="Unassembled WGS sequence"/>
</dbReference>
<dbReference type="InterPro" id="IPR036770">
    <property type="entry name" value="Ankyrin_rpt-contain_sf"/>
</dbReference>
<dbReference type="EMBL" id="ML978080">
    <property type="protein sequence ID" value="KAF2008977.1"/>
    <property type="molecule type" value="Genomic_DNA"/>
</dbReference>
<protein>
    <recommendedName>
        <fullName evidence="4">Fungal N-terminal domain-containing protein</fullName>
    </recommendedName>
</protein>